<gene>
    <name evidence="2" type="primary">sgcQ_1</name>
    <name evidence="2" type="ORF">CAGA_12290</name>
</gene>
<dbReference type="OrthoDB" id="9791357at2"/>
<dbReference type="RefSeq" id="WP_135658952.1">
    <property type="nucleotide sequence ID" value="NZ_JAJUFJ010000011.1"/>
</dbReference>
<dbReference type="NCBIfam" id="TIGR00259">
    <property type="entry name" value="thylakoid_BtpA"/>
    <property type="match status" value="1"/>
</dbReference>
<dbReference type="EMBL" id="SRMQ01000004">
    <property type="protein sequence ID" value="TGJ76686.1"/>
    <property type="molecule type" value="Genomic_DNA"/>
</dbReference>
<comment type="caution">
    <text evidence="2">The sequence shown here is derived from an EMBL/GenBank/DDBJ whole genome shotgun (WGS) entry which is preliminary data.</text>
</comment>
<evidence type="ECO:0000313" key="2">
    <source>
        <dbReference type="EMBL" id="TGJ76686.1"/>
    </source>
</evidence>
<evidence type="ECO:0000256" key="1">
    <source>
        <dbReference type="ARBA" id="ARBA00006007"/>
    </source>
</evidence>
<dbReference type="SUPFAM" id="SSF51366">
    <property type="entry name" value="Ribulose-phoshate binding barrel"/>
    <property type="match status" value="1"/>
</dbReference>
<reference evidence="2 3" key="1">
    <citation type="submission" date="2019-04" db="EMBL/GenBank/DDBJ databases">
        <authorList>
            <person name="Poehlein A."/>
            <person name="Bengelsdorf F.R."/>
            <person name="Duerre P."/>
            <person name="Daniel R."/>
        </authorList>
    </citation>
    <scope>NUCLEOTIDE SEQUENCE [LARGE SCALE GENOMIC DNA]</scope>
    <source>
        <strain evidence="2 3">BS-1</strain>
    </source>
</reference>
<protein>
    <submittedName>
        <fullName evidence="2">Putative sgc region protein SgcQ</fullName>
    </submittedName>
</protein>
<evidence type="ECO:0000313" key="3">
    <source>
        <dbReference type="Proteomes" id="UP000297714"/>
    </source>
</evidence>
<dbReference type="InterPro" id="IPR011060">
    <property type="entry name" value="RibuloseP-bd_barrel"/>
</dbReference>
<dbReference type="AlphaFoldDB" id="A0A4Z0YG93"/>
<dbReference type="PIRSF" id="PIRSF005956">
    <property type="entry name" value="BtpA"/>
    <property type="match status" value="1"/>
</dbReference>
<dbReference type="Proteomes" id="UP000297714">
    <property type="component" value="Unassembled WGS sequence"/>
</dbReference>
<dbReference type="InterPro" id="IPR005137">
    <property type="entry name" value="BtpA"/>
</dbReference>
<sequence length="272" mass="29496">MSWIKDLFHTEKPIIGLLHLRALPGDPSFYINNSSMDKVIQQARSDLKALQDGGVDGVLITNEFSLPYQKKVSAVTLAAMGRVIGALSDDFRIPYGAEAIYDPDATIELCAATDAQFTRCMFTGGWVGDLGVIDRDIGETIRLKSALRLDKLRLTYFINGEGEVYLNDRDLASITKTMIFNCAPDCLVVAGGMAGSGPETSLLAEIKAAAGETPVFCGTGCNLSNVESVLRIADGSYVGTTFKENGKFDGKIDVNRVSEFMEKVRAFRNGLE</sequence>
<dbReference type="Pfam" id="PF03437">
    <property type="entry name" value="BtpA"/>
    <property type="match status" value="1"/>
</dbReference>
<comment type="similarity">
    <text evidence="1">Belongs to the BtpA family.</text>
</comment>
<dbReference type="PANTHER" id="PTHR21381:SF3">
    <property type="entry name" value="SGC REGION PROTEIN SGCQ-RELATED"/>
    <property type="match status" value="1"/>
</dbReference>
<accession>A0A4Z0YG93</accession>
<name>A0A4Z0YG93_9FIRM</name>
<proteinExistence type="inferred from homology"/>
<dbReference type="PANTHER" id="PTHR21381">
    <property type="entry name" value="ZGC:162297"/>
    <property type="match status" value="1"/>
</dbReference>
<keyword evidence="3" id="KW-1185">Reference proteome</keyword>
<organism evidence="2 3">
    <name type="scientific">Caproiciproducens galactitolivorans</name>
    <dbReference type="NCBI Taxonomy" id="642589"/>
    <lineage>
        <taxon>Bacteria</taxon>
        <taxon>Bacillati</taxon>
        <taxon>Bacillota</taxon>
        <taxon>Clostridia</taxon>
        <taxon>Eubacteriales</taxon>
        <taxon>Acutalibacteraceae</taxon>
        <taxon>Caproiciproducens</taxon>
    </lineage>
</organism>